<gene>
    <name evidence="2" type="ORF">CK203_091319</name>
</gene>
<proteinExistence type="predicted"/>
<feature type="region of interest" description="Disordered" evidence="1">
    <location>
        <begin position="15"/>
        <end position="35"/>
    </location>
</feature>
<dbReference type="EMBL" id="QGNW01002180">
    <property type="protein sequence ID" value="RVW24053.1"/>
    <property type="molecule type" value="Genomic_DNA"/>
</dbReference>
<dbReference type="AlphaFoldDB" id="A0A438CLH5"/>
<evidence type="ECO:0000313" key="3">
    <source>
        <dbReference type="Proteomes" id="UP000288805"/>
    </source>
</evidence>
<dbReference type="Proteomes" id="UP000288805">
    <property type="component" value="Unassembled WGS sequence"/>
</dbReference>
<reference evidence="2 3" key="1">
    <citation type="journal article" date="2018" name="PLoS Genet.">
        <title>Population sequencing reveals clonal diversity and ancestral inbreeding in the grapevine cultivar Chardonnay.</title>
        <authorList>
            <person name="Roach M.J."/>
            <person name="Johnson D.L."/>
            <person name="Bohlmann J."/>
            <person name="van Vuuren H.J."/>
            <person name="Jones S.J."/>
            <person name="Pretorius I.S."/>
            <person name="Schmidt S.A."/>
            <person name="Borneman A.R."/>
        </authorList>
    </citation>
    <scope>NUCLEOTIDE SEQUENCE [LARGE SCALE GENOMIC DNA]</scope>
    <source>
        <strain evidence="3">cv. Chardonnay</strain>
        <tissue evidence="2">Leaf</tissue>
    </source>
</reference>
<evidence type="ECO:0000313" key="2">
    <source>
        <dbReference type="EMBL" id="RVW24053.1"/>
    </source>
</evidence>
<protein>
    <submittedName>
        <fullName evidence="2">Uncharacterized protein</fullName>
    </submittedName>
</protein>
<name>A0A438CLH5_VITVI</name>
<feature type="compositionally biased region" description="Basic and acidic residues" evidence="1">
    <location>
        <begin position="23"/>
        <end position="35"/>
    </location>
</feature>
<sequence>MSKAKVVSSTLANHFKLSSRHNPSIDKEKGRHEKSSVCLSSRKFDVCHDMVEDVDNRKSTSGYLMTFSGGDVS</sequence>
<organism evidence="2 3">
    <name type="scientific">Vitis vinifera</name>
    <name type="common">Grape</name>
    <dbReference type="NCBI Taxonomy" id="29760"/>
    <lineage>
        <taxon>Eukaryota</taxon>
        <taxon>Viridiplantae</taxon>
        <taxon>Streptophyta</taxon>
        <taxon>Embryophyta</taxon>
        <taxon>Tracheophyta</taxon>
        <taxon>Spermatophyta</taxon>
        <taxon>Magnoliopsida</taxon>
        <taxon>eudicotyledons</taxon>
        <taxon>Gunneridae</taxon>
        <taxon>Pentapetalae</taxon>
        <taxon>rosids</taxon>
        <taxon>Vitales</taxon>
        <taxon>Vitaceae</taxon>
        <taxon>Viteae</taxon>
        <taxon>Vitis</taxon>
    </lineage>
</organism>
<accession>A0A438CLH5</accession>
<evidence type="ECO:0000256" key="1">
    <source>
        <dbReference type="SAM" id="MobiDB-lite"/>
    </source>
</evidence>
<comment type="caution">
    <text evidence="2">The sequence shown here is derived from an EMBL/GenBank/DDBJ whole genome shotgun (WGS) entry which is preliminary data.</text>
</comment>